<accession>A0A7I8IHV4</accession>
<reference evidence="1 2" key="1">
    <citation type="submission" date="2019-12" db="EMBL/GenBank/DDBJ databases">
        <authorList>
            <person name="Scholz U."/>
            <person name="Mascher M."/>
            <person name="Fiebig A."/>
        </authorList>
    </citation>
    <scope>NUCLEOTIDE SEQUENCE</scope>
</reference>
<organism evidence="1">
    <name type="scientific">Spirodela intermedia</name>
    <name type="common">Intermediate duckweed</name>
    <dbReference type="NCBI Taxonomy" id="51605"/>
    <lineage>
        <taxon>Eukaryota</taxon>
        <taxon>Viridiplantae</taxon>
        <taxon>Streptophyta</taxon>
        <taxon>Embryophyta</taxon>
        <taxon>Tracheophyta</taxon>
        <taxon>Spermatophyta</taxon>
        <taxon>Magnoliopsida</taxon>
        <taxon>Liliopsida</taxon>
        <taxon>Araceae</taxon>
        <taxon>Lemnoideae</taxon>
        <taxon>Spirodela</taxon>
    </lineage>
</organism>
<dbReference type="AlphaFoldDB" id="A0A7I8IHV4"/>
<evidence type="ECO:0000313" key="2">
    <source>
        <dbReference type="Proteomes" id="UP001189122"/>
    </source>
</evidence>
<protein>
    <submittedName>
        <fullName evidence="1">Uncharacterized protein</fullName>
    </submittedName>
</protein>
<proteinExistence type="predicted"/>
<dbReference type="EMBL" id="LR743590">
    <property type="protein sequence ID" value="CAA2617738.1"/>
    <property type="molecule type" value="Genomic_DNA"/>
</dbReference>
<name>A0A7I8IHV4_SPIIN</name>
<dbReference type="EMBL" id="CACRZD030000003">
    <property type="protein sequence ID" value="CAA6657432.1"/>
    <property type="molecule type" value="Genomic_DNA"/>
</dbReference>
<gene>
    <name evidence="1" type="ORF">SI7747_03003900</name>
</gene>
<keyword evidence="2" id="KW-1185">Reference proteome</keyword>
<evidence type="ECO:0000313" key="1">
    <source>
        <dbReference type="EMBL" id="CAA2617738.1"/>
    </source>
</evidence>
<sequence>MKQISTWKKITQLIFILMSHFSRVYNHSLPHNRLATSDMEGEWRTRAPIGLSRLSPCLQLPRLHFQLRSMKWVIKSSPVAVTGGAEKW</sequence>
<dbReference type="Proteomes" id="UP001189122">
    <property type="component" value="Unassembled WGS sequence"/>
</dbReference>